<evidence type="ECO:0000256" key="1">
    <source>
        <dbReference type="SAM" id="Coils"/>
    </source>
</evidence>
<dbReference type="Gene3D" id="2.40.10.10">
    <property type="entry name" value="Trypsin-like serine proteases"/>
    <property type="match status" value="2"/>
</dbReference>
<gene>
    <name evidence="2" type="ORF">BMF81_01271</name>
</gene>
<dbReference type="KEGG" id="nsp:BMF81_01271"/>
<evidence type="ECO:0000313" key="3">
    <source>
        <dbReference type="Proteomes" id="UP000244056"/>
    </source>
</evidence>
<dbReference type="Proteomes" id="UP000244056">
    <property type="component" value="Chromosome"/>
</dbReference>
<reference evidence="2 3" key="1">
    <citation type="submission" date="2017-03" db="EMBL/GenBank/DDBJ databases">
        <title>Comparative genomics of the toxic Baltic Sea cyanobacteria Nodularia spumigena UHCC 0039 and its response on varying salinity.</title>
        <authorList>
            <person name="Teikari J.E."/>
        </authorList>
    </citation>
    <scope>NUCLEOTIDE SEQUENCE [LARGE SCALE GENOMIC DNA]</scope>
    <source>
        <strain evidence="2 3">UHCC 0039</strain>
    </source>
</reference>
<dbReference type="RefSeq" id="WP_107806070.1">
    <property type="nucleotide sequence ID" value="NZ_CAWNZE010000001.1"/>
</dbReference>
<dbReference type="InterPro" id="IPR009003">
    <property type="entry name" value="Peptidase_S1_PA"/>
</dbReference>
<name>A0A2S0Q6W0_NODSP</name>
<evidence type="ECO:0000313" key="2">
    <source>
        <dbReference type="EMBL" id="AVZ30082.1"/>
    </source>
</evidence>
<sequence length="289" mass="32123">MNAIDFNSHKNSIIRIFYQKDVVGIGFLVAEKYALTCAHVVGEALLISSSIANIPDGEIQVDFPLANSTEKIKATVVYWHPTSDLNSDVLIEDIAVLKLEHLPSQAQVTKLILSENLSKHPFKVFGCPQGVAFGVWATGVLSEQNAKQWVQLEDTKVTGYAIAKGFSGSPVWDEELQGVVGMVVAADTRREAARASFMIPNQTLVKAWQYLKSVVMGSKPLEKPVKPALSSMRRKYLETQKKDLEEKIDGITTEMGLLDPASMAYKNLKKRNELYFSELEKIEEQLTGY</sequence>
<dbReference type="AlphaFoldDB" id="A0A2S0Q6W0"/>
<organism evidence="2 3">
    <name type="scientific">Nodularia spumigena UHCC 0039</name>
    <dbReference type="NCBI Taxonomy" id="1914872"/>
    <lineage>
        <taxon>Bacteria</taxon>
        <taxon>Bacillati</taxon>
        <taxon>Cyanobacteriota</taxon>
        <taxon>Cyanophyceae</taxon>
        <taxon>Nostocales</taxon>
        <taxon>Nodulariaceae</taxon>
        <taxon>Nodularia</taxon>
    </lineage>
</organism>
<dbReference type="GeneID" id="78016635"/>
<protein>
    <recommendedName>
        <fullName evidence="4">Serine protease</fullName>
    </recommendedName>
</protein>
<proteinExistence type="predicted"/>
<feature type="coiled-coil region" evidence="1">
    <location>
        <begin position="234"/>
        <end position="285"/>
    </location>
</feature>
<dbReference type="SUPFAM" id="SSF50494">
    <property type="entry name" value="Trypsin-like serine proteases"/>
    <property type="match status" value="1"/>
</dbReference>
<dbReference type="EMBL" id="CP020114">
    <property type="protein sequence ID" value="AVZ30082.1"/>
    <property type="molecule type" value="Genomic_DNA"/>
</dbReference>
<evidence type="ECO:0008006" key="4">
    <source>
        <dbReference type="Google" id="ProtNLM"/>
    </source>
</evidence>
<dbReference type="Pfam" id="PF13365">
    <property type="entry name" value="Trypsin_2"/>
    <property type="match status" value="1"/>
</dbReference>
<accession>A0A2S0Q6W0</accession>
<keyword evidence="1" id="KW-0175">Coiled coil</keyword>
<dbReference type="InterPro" id="IPR043504">
    <property type="entry name" value="Peptidase_S1_PA_chymotrypsin"/>
</dbReference>